<organism evidence="1">
    <name type="scientific">Menopon gallinae</name>
    <name type="common">poultry shaft louse</name>
    <dbReference type="NCBI Taxonomy" id="328185"/>
    <lineage>
        <taxon>Eukaryota</taxon>
        <taxon>Metazoa</taxon>
        <taxon>Ecdysozoa</taxon>
        <taxon>Arthropoda</taxon>
        <taxon>Hexapoda</taxon>
        <taxon>Insecta</taxon>
        <taxon>Pterygota</taxon>
        <taxon>Neoptera</taxon>
        <taxon>Paraneoptera</taxon>
        <taxon>Psocodea</taxon>
        <taxon>Troctomorpha</taxon>
        <taxon>Phthiraptera</taxon>
        <taxon>Amblycera</taxon>
        <taxon>Menoponidae</taxon>
        <taxon>Menopon</taxon>
    </lineage>
</organism>
<sequence>MKSAVYGLGLARLRSSTRTKNSRKVSSFAVRTKTHFMVSDKFRPFFFGVKIIKNPIPLRPELEVAFPDAKNFPAKTDRFKKRDFGDHFACKFSW</sequence>
<dbReference type="AlphaFoldDB" id="A0AAW2ICU6"/>
<accession>A0AAW2ICU6</accession>
<gene>
    <name evidence="1" type="ORF">PYX00_001462</name>
</gene>
<reference evidence="1" key="1">
    <citation type="journal article" date="2024" name="Gigascience">
        <title>Chromosome-level genome of the poultry shaft louse Menopon gallinae provides insight into the host-switching and adaptive evolution of parasitic lice.</title>
        <authorList>
            <person name="Xu Y."/>
            <person name="Ma L."/>
            <person name="Liu S."/>
            <person name="Liang Y."/>
            <person name="Liu Q."/>
            <person name="He Z."/>
            <person name="Tian L."/>
            <person name="Duan Y."/>
            <person name="Cai W."/>
            <person name="Li H."/>
            <person name="Song F."/>
        </authorList>
    </citation>
    <scope>NUCLEOTIDE SEQUENCE</scope>
    <source>
        <strain evidence="1">Cailab_2023a</strain>
    </source>
</reference>
<protein>
    <submittedName>
        <fullName evidence="1">Uncharacterized protein</fullName>
    </submittedName>
</protein>
<dbReference type="EMBL" id="JARGDH010000001">
    <property type="protein sequence ID" value="KAL0280049.1"/>
    <property type="molecule type" value="Genomic_DNA"/>
</dbReference>
<evidence type="ECO:0000313" key="1">
    <source>
        <dbReference type="EMBL" id="KAL0280049.1"/>
    </source>
</evidence>
<comment type="caution">
    <text evidence="1">The sequence shown here is derived from an EMBL/GenBank/DDBJ whole genome shotgun (WGS) entry which is preliminary data.</text>
</comment>
<name>A0AAW2ICU6_9NEOP</name>
<proteinExistence type="predicted"/>